<dbReference type="FunFam" id="3.90.550.10:FF:000130">
    <property type="entry name" value="Family 2 glycosyl transferase"/>
    <property type="match status" value="1"/>
</dbReference>
<dbReference type="Gene3D" id="3.90.550.10">
    <property type="entry name" value="Spore Coat Polysaccharide Biosynthesis Protein SpsA, Chain A"/>
    <property type="match status" value="1"/>
</dbReference>
<dbReference type="InterPro" id="IPR001173">
    <property type="entry name" value="Glyco_trans_2-like"/>
</dbReference>
<dbReference type="PANTHER" id="PTHR22916:SF3">
    <property type="entry name" value="UDP-GLCNAC:BETAGAL BETA-1,3-N-ACETYLGLUCOSAMINYLTRANSFERASE-LIKE PROTEIN 1"/>
    <property type="match status" value="1"/>
</dbReference>
<dbReference type="KEGG" id="bha:BH3661"/>
<dbReference type="EMBL" id="BA000004">
    <property type="protein sequence ID" value="BAB07380.1"/>
    <property type="molecule type" value="Genomic_DNA"/>
</dbReference>
<reference evidence="3 4" key="1">
    <citation type="journal article" date="2000" name="Nucleic Acids Res.">
        <title>Complete genome sequence of the alkaliphilic bacterium Bacillus halodurans and genomic sequence comparison with Bacillus subtilis.</title>
        <authorList>
            <person name="Takami H."/>
            <person name="Nakasone K."/>
            <person name="Takaki Y."/>
            <person name="Maeno G."/>
            <person name="Sasaki R."/>
            <person name="Masui N."/>
            <person name="Fuji F."/>
            <person name="Hirama C."/>
            <person name="Nakamura Y."/>
            <person name="Ogasawara N."/>
            <person name="Kuhara S."/>
            <person name="Horikoshi K."/>
        </authorList>
    </citation>
    <scope>NUCLEOTIDE SEQUENCE [LARGE SCALE GENOMIC DNA]</scope>
    <source>
        <strain evidence="4">ATCC BAA-125 / DSM 18197 / FERM 7344 / JCM 9153 / C-125</strain>
    </source>
</reference>
<dbReference type="HOGENOM" id="CLU_025996_0_3_9"/>
<feature type="domain" description="Glycosyltransferase 2-like" evidence="2">
    <location>
        <begin position="12"/>
        <end position="132"/>
    </location>
</feature>
<evidence type="ECO:0000313" key="4">
    <source>
        <dbReference type="Proteomes" id="UP000001258"/>
    </source>
</evidence>
<dbReference type="SUPFAM" id="SSF53448">
    <property type="entry name" value="Nucleotide-diphospho-sugar transferases"/>
    <property type="match status" value="1"/>
</dbReference>
<dbReference type="Proteomes" id="UP000001258">
    <property type="component" value="Chromosome"/>
</dbReference>
<proteinExistence type="inferred from homology"/>
<name>Q9K6R6_HALH5</name>
<protein>
    <submittedName>
        <fullName evidence="3">Teichuronic acid biosynthesis</fullName>
    </submittedName>
</protein>
<dbReference type="OrthoDB" id="9785185at2"/>
<gene>
    <name evidence="3" type="primary">tuaG</name>
</gene>
<dbReference type="Pfam" id="PF00535">
    <property type="entry name" value="Glycos_transf_2"/>
    <property type="match status" value="1"/>
</dbReference>
<dbReference type="SMR" id="Q9K6R6"/>
<dbReference type="eggNOG" id="COG0463">
    <property type="taxonomic scope" value="Bacteria"/>
</dbReference>
<dbReference type="AlphaFoldDB" id="Q9K6R6"/>
<comment type="similarity">
    <text evidence="1">Belongs to the glycosyltransferase 2 family.</text>
</comment>
<dbReference type="PANTHER" id="PTHR22916">
    <property type="entry name" value="GLYCOSYLTRANSFERASE"/>
    <property type="match status" value="1"/>
</dbReference>
<dbReference type="RefSeq" id="WP_010899788.1">
    <property type="nucleotide sequence ID" value="NC_002570.2"/>
</dbReference>
<evidence type="ECO:0000256" key="1">
    <source>
        <dbReference type="ARBA" id="ARBA00006739"/>
    </source>
</evidence>
<accession>Q9K6R6</accession>
<dbReference type="CAZy" id="GT2">
    <property type="family name" value="Glycosyltransferase Family 2"/>
</dbReference>
<dbReference type="InterPro" id="IPR029044">
    <property type="entry name" value="Nucleotide-diphossugar_trans"/>
</dbReference>
<dbReference type="PIR" id="E84107">
    <property type="entry name" value="E84107"/>
</dbReference>
<dbReference type="GO" id="GO:0016758">
    <property type="term" value="F:hexosyltransferase activity"/>
    <property type="evidence" value="ECO:0007669"/>
    <property type="project" value="UniProtKB-ARBA"/>
</dbReference>
<organism evidence="3 4">
    <name type="scientific">Halalkalibacterium halodurans (strain ATCC BAA-125 / DSM 18197 / FERM 7344 / JCM 9153 / C-125)</name>
    <name type="common">Bacillus halodurans</name>
    <dbReference type="NCBI Taxonomy" id="272558"/>
    <lineage>
        <taxon>Bacteria</taxon>
        <taxon>Bacillati</taxon>
        <taxon>Bacillota</taxon>
        <taxon>Bacilli</taxon>
        <taxon>Bacillales</taxon>
        <taxon>Bacillaceae</taxon>
        <taxon>Halalkalibacterium (ex Joshi et al. 2022)</taxon>
    </lineage>
</organism>
<sequence>MERINVDGPVVSIITPCYNAEMFIRDTIESALNQTFSNWEMVIVDDGSTDRTVQIVESYASQDERIRLIQLEKNSGPAVSRNTAIQHARGRYLAFLDSDDQWLPEKLERQLEFMQKRNVAFSFTSYKTMTEDGSETGKVVNVPENVDYHELLKQNVIGCLTVMLDQEKTGHVQMVNMRSRQDYALWLHLCKRGFIAYGLQDVLAKYRVVHNSVSHNKWKMAKQNWRLYRENEKLSFVKSGWYFMHYVWRSLKKYLSK</sequence>
<dbReference type="STRING" id="272558.gene:10729574"/>
<dbReference type="CDD" id="cd00761">
    <property type="entry name" value="Glyco_tranf_GTA_type"/>
    <property type="match status" value="1"/>
</dbReference>
<evidence type="ECO:0000313" key="3">
    <source>
        <dbReference type="EMBL" id="BAB07380.1"/>
    </source>
</evidence>
<evidence type="ECO:0000259" key="2">
    <source>
        <dbReference type="Pfam" id="PF00535"/>
    </source>
</evidence>
<keyword evidence="4" id="KW-1185">Reference proteome</keyword>